<dbReference type="GO" id="GO:0016020">
    <property type="term" value="C:membrane"/>
    <property type="evidence" value="ECO:0007669"/>
    <property type="project" value="UniProtKB-SubCell"/>
</dbReference>
<evidence type="ECO:0000256" key="1">
    <source>
        <dbReference type="ARBA" id="ARBA00004141"/>
    </source>
</evidence>
<reference evidence="10 11" key="1">
    <citation type="submission" date="2014-06" db="EMBL/GenBank/DDBJ databases">
        <title>Evolutionary Origins and Diversification of the Mycorrhizal Mutualists.</title>
        <authorList>
            <consortium name="DOE Joint Genome Institute"/>
            <consortium name="Mycorrhizal Genomics Consortium"/>
            <person name="Kohler A."/>
            <person name="Kuo A."/>
            <person name="Nagy L.G."/>
            <person name="Floudas D."/>
            <person name="Copeland A."/>
            <person name="Barry K.W."/>
            <person name="Cichocki N."/>
            <person name="Veneault-Fourrey C."/>
            <person name="LaButti K."/>
            <person name="Lindquist E.A."/>
            <person name="Lipzen A."/>
            <person name="Lundell T."/>
            <person name="Morin E."/>
            <person name="Murat C."/>
            <person name="Riley R."/>
            <person name="Ohm R."/>
            <person name="Sun H."/>
            <person name="Tunlid A."/>
            <person name="Henrissat B."/>
            <person name="Grigoriev I.V."/>
            <person name="Hibbett D.S."/>
            <person name="Martin F."/>
        </authorList>
    </citation>
    <scope>NUCLEOTIDE SEQUENCE [LARGE SCALE GENOMIC DNA]</scope>
    <source>
        <strain evidence="10 11">SS14</strain>
    </source>
</reference>
<dbReference type="Proteomes" id="UP000054279">
    <property type="component" value="Unassembled WGS sequence"/>
</dbReference>
<feature type="transmembrane region" description="Helical" evidence="9">
    <location>
        <begin position="552"/>
        <end position="568"/>
    </location>
</feature>
<dbReference type="HOGENOM" id="CLU_004965_1_1_1"/>
<evidence type="ECO:0000256" key="5">
    <source>
        <dbReference type="ARBA" id="ARBA00022856"/>
    </source>
</evidence>
<evidence type="ECO:0000256" key="2">
    <source>
        <dbReference type="ARBA" id="ARBA00008807"/>
    </source>
</evidence>
<evidence type="ECO:0008006" key="12">
    <source>
        <dbReference type="Google" id="ProtNLM"/>
    </source>
</evidence>
<evidence type="ECO:0000256" key="4">
    <source>
        <dbReference type="ARBA" id="ARBA00022692"/>
    </source>
</evidence>
<feature type="transmembrane region" description="Helical" evidence="9">
    <location>
        <begin position="318"/>
        <end position="338"/>
    </location>
</feature>
<sequence length="682" mass="77417">MPVMTFRMWTVGLLLCCLSAGLNTFFNFRYPAPCIVPLVLILIAYPFGKAAAFIFPCHVFRLPRYFGSHEFSFNPGPWNIKEHACVYLMGNVSVTVPYAINTIVVSEMNYKIKLGTGFNLVLILATQLTGFGLAGLARRFLVWPANMIWPQNLVACSLLNTLHAEQEFTEDRRITRYRFFMITVTAAFLYYFLPGFLFQALSMFSYICWIAPNNVVVNQLFGVHSGLGLGILTFDWSQISFIGSPLMVPWWAQIHVMVGFVLFYWVWDLARFPISSNMPFDNTGHPYDVARITWGPHKIFNLTAYENYSPLYLPTTYVITYFLSFAVATCIITHTILYHGRGILENIRHPQRQEEDIHAKLMRRYPEVPSSWYATCWAVFFSLAIVAVKAWDTDTPIWALVLAVVLSVIYILPAGFVYAMTSQAFCLNVVGEIIPGAILPGNPVAKWIFKAYSVQTLQEALSFVQDLKLGHYMKIPPRTTFLAQLVATIVASFVQVAVKEWLTGNVHTLCNANQKDLLTCPQNQVYFTASAIWGLIGPKRQFGAHSTYNPELYALVFGAFIPLPFWLLKRWNPNKSLPIFNMPVILNGALNIPPATGINYSSWFVVGFIFQYLMRKRHFAWWAKFNYILSAALDSGTVLSICAVFIFLQFPGGGVSLNWIGNDIFMRTADWNSTAWRPFEGK</sequence>
<dbReference type="EMBL" id="KN837197">
    <property type="protein sequence ID" value="KIJ34648.1"/>
    <property type="molecule type" value="Genomic_DNA"/>
</dbReference>
<evidence type="ECO:0000256" key="7">
    <source>
        <dbReference type="ARBA" id="ARBA00022989"/>
    </source>
</evidence>
<evidence type="ECO:0000313" key="11">
    <source>
        <dbReference type="Proteomes" id="UP000054279"/>
    </source>
</evidence>
<dbReference type="GO" id="GO:0035673">
    <property type="term" value="F:oligopeptide transmembrane transporter activity"/>
    <property type="evidence" value="ECO:0007669"/>
    <property type="project" value="InterPro"/>
</dbReference>
<feature type="transmembrane region" description="Helical" evidence="9">
    <location>
        <begin position="372"/>
        <end position="391"/>
    </location>
</feature>
<keyword evidence="7 9" id="KW-1133">Transmembrane helix</keyword>
<comment type="similarity">
    <text evidence="2">Belongs to the oligopeptide OPT transporter family.</text>
</comment>
<keyword evidence="6" id="KW-0653">Protein transport</keyword>
<dbReference type="AlphaFoldDB" id="A0A0C9TW93"/>
<evidence type="ECO:0000256" key="8">
    <source>
        <dbReference type="ARBA" id="ARBA00023136"/>
    </source>
</evidence>
<evidence type="ECO:0000256" key="3">
    <source>
        <dbReference type="ARBA" id="ARBA00022448"/>
    </source>
</evidence>
<feature type="transmembrane region" description="Helical" evidence="9">
    <location>
        <begin position="179"/>
        <end position="204"/>
    </location>
</feature>
<comment type="subcellular location">
    <subcellularLocation>
        <location evidence="1">Membrane</location>
        <topology evidence="1">Multi-pass membrane protein</topology>
    </subcellularLocation>
</comment>
<name>A0A0C9TW93_SPHS4</name>
<dbReference type="Pfam" id="PF03169">
    <property type="entry name" value="OPT"/>
    <property type="match status" value="1"/>
</dbReference>
<feature type="transmembrane region" description="Helical" evidence="9">
    <location>
        <begin position="248"/>
        <end position="267"/>
    </location>
</feature>
<dbReference type="NCBIfam" id="TIGR00728">
    <property type="entry name" value="OPT_sfam"/>
    <property type="match status" value="1"/>
</dbReference>
<keyword evidence="8 9" id="KW-0472">Membrane</keyword>
<dbReference type="NCBIfam" id="TIGR00727">
    <property type="entry name" value="ISP4_OPT"/>
    <property type="match status" value="1"/>
</dbReference>
<feature type="transmembrane region" description="Helical" evidence="9">
    <location>
        <begin position="37"/>
        <end position="63"/>
    </location>
</feature>
<proteinExistence type="inferred from homology"/>
<feature type="transmembrane region" description="Helical" evidence="9">
    <location>
        <begin position="625"/>
        <end position="648"/>
    </location>
</feature>
<organism evidence="10 11">
    <name type="scientific">Sphaerobolus stellatus (strain SS14)</name>
    <dbReference type="NCBI Taxonomy" id="990650"/>
    <lineage>
        <taxon>Eukaryota</taxon>
        <taxon>Fungi</taxon>
        <taxon>Dikarya</taxon>
        <taxon>Basidiomycota</taxon>
        <taxon>Agaricomycotina</taxon>
        <taxon>Agaricomycetes</taxon>
        <taxon>Phallomycetidae</taxon>
        <taxon>Geastrales</taxon>
        <taxon>Sphaerobolaceae</taxon>
        <taxon>Sphaerobolus</taxon>
    </lineage>
</organism>
<accession>A0A0C9TW93</accession>
<feature type="transmembrane region" description="Helical" evidence="9">
    <location>
        <begin position="216"/>
        <end position="236"/>
    </location>
</feature>
<keyword evidence="3" id="KW-0813">Transport</keyword>
<evidence type="ECO:0000313" key="10">
    <source>
        <dbReference type="EMBL" id="KIJ34648.1"/>
    </source>
</evidence>
<dbReference type="InterPro" id="IPR004648">
    <property type="entry name" value="Oligpept_transpt"/>
</dbReference>
<evidence type="ECO:0000256" key="6">
    <source>
        <dbReference type="ARBA" id="ARBA00022927"/>
    </source>
</evidence>
<keyword evidence="5" id="KW-0571">Peptide transport</keyword>
<evidence type="ECO:0000256" key="9">
    <source>
        <dbReference type="SAM" id="Phobius"/>
    </source>
</evidence>
<feature type="transmembrane region" description="Helical" evidence="9">
    <location>
        <begin position="589"/>
        <end position="613"/>
    </location>
</feature>
<dbReference type="PANTHER" id="PTHR22601">
    <property type="entry name" value="ISP4 LIKE PROTEIN"/>
    <property type="match status" value="1"/>
</dbReference>
<dbReference type="GO" id="GO:0015031">
    <property type="term" value="P:protein transport"/>
    <property type="evidence" value="ECO:0007669"/>
    <property type="project" value="UniProtKB-KW"/>
</dbReference>
<dbReference type="OrthoDB" id="9986677at2759"/>
<feature type="transmembrane region" description="Helical" evidence="9">
    <location>
        <begin position="117"/>
        <end position="137"/>
    </location>
</feature>
<dbReference type="InterPro" id="IPR004813">
    <property type="entry name" value="OPT"/>
</dbReference>
<keyword evidence="4 9" id="KW-0812">Transmembrane</keyword>
<keyword evidence="11" id="KW-1185">Reference proteome</keyword>
<protein>
    <recommendedName>
        <fullName evidence="12">Oligopeptide transporter</fullName>
    </recommendedName>
</protein>
<gene>
    <name evidence="10" type="ORF">M422DRAFT_61375</name>
</gene>
<feature type="transmembrane region" description="Helical" evidence="9">
    <location>
        <begin position="397"/>
        <end position="419"/>
    </location>
</feature>